<dbReference type="GO" id="GO:0005739">
    <property type="term" value="C:mitochondrion"/>
    <property type="evidence" value="ECO:0007669"/>
    <property type="project" value="UniProtKB-SubCell"/>
</dbReference>
<comment type="subcellular location">
    <subcellularLocation>
        <location evidence="1">Mitochondrion</location>
    </subcellularLocation>
</comment>
<keyword evidence="3" id="KW-1015">Disulfide bond</keyword>
<keyword evidence="2" id="KW-0496">Mitochondrion</keyword>
<evidence type="ECO:0000256" key="3">
    <source>
        <dbReference type="ARBA" id="ARBA00023157"/>
    </source>
</evidence>
<dbReference type="SUPFAM" id="SSF47694">
    <property type="entry name" value="Cytochrome c oxidase subunit h"/>
    <property type="match status" value="1"/>
</dbReference>
<dbReference type="Gene3D" id="1.10.10.140">
    <property type="entry name" value="Cytochrome c oxidase, subunit VIb"/>
    <property type="match status" value="1"/>
</dbReference>
<proteinExistence type="predicted"/>
<dbReference type="CDD" id="cd00926">
    <property type="entry name" value="Cyt_c_Oxidase_VIb"/>
    <property type="match status" value="1"/>
</dbReference>
<dbReference type="OMA" id="RYPQCKA"/>
<evidence type="ECO:0000313" key="4">
    <source>
        <dbReference type="EMBL" id="CRZ23946.1"/>
    </source>
</evidence>
<reference evidence="4" key="2">
    <citation type="submission" date="2012-12" db="EMBL/GenBank/DDBJ databases">
        <authorList>
            <person name="Gao Y.W."/>
            <person name="Fan S.T."/>
            <person name="Sun H.T."/>
            <person name="Wang Z."/>
            <person name="Gao X.L."/>
            <person name="Li Y.G."/>
            <person name="Wang T.C."/>
            <person name="Zhang K."/>
            <person name="Xu W.W."/>
            <person name="Yu Z.J."/>
            <person name="Xia X.Z."/>
        </authorList>
    </citation>
    <scope>NUCLEOTIDE SEQUENCE</scope>
    <source>
        <strain evidence="4">FR3</strain>
    </source>
</reference>
<dbReference type="AlphaFoldDB" id="A0A0H5S5D7"/>
<evidence type="ECO:0000313" key="5">
    <source>
        <dbReference type="WormBase" id="Bm7068"/>
    </source>
</evidence>
<dbReference type="EMBL" id="LN856931">
    <property type="protein sequence ID" value="CRZ23946.1"/>
    <property type="molecule type" value="Genomic_DNA"/>
</dbReference>
<evidence type="ECO:0000256" key="2">
    <source>
        <dbReference type="ARBA" id="ARBA00023128"/>
    </source>
</evidence>
<dbReference type="WormBase" id="Bm7068">
    <property type="protein sequence ID" value="BM43214"/>
    <property type="gene ID" value="WBGene00227329"/>
    <property type="gene designation" value="Bma-cox-6B"/>
</dbReference>
<dbReference type="InterPro" id="IPR048280">
    <property type="entry name" value="COX6B-like"/>
</dbReference>
<dbReference type="GO" id="GO:0045277">
    <property type="term" value="C:respiratory chain complex IV"/>
    <property type="evidence" value="ECO:0007669"/>
    <property type="project" value="InterPro"/>
</dbReference>
<organism evidence="4">
    <name type="scientific">Brugia malayi</name>
    <name type="common">Filarial nematode worm</name>
    <dbReference type="NCBI Taxonomy" id="6279"/>
    <lineage>
        <taxon>Eukaryota</taxon>
        <taxon>Metazoa</taxon>
        <taxon>Ecdysozoa</taxon>
        <taxon>Nematoda</taxon>
        <taxon>Chromadorea</taxon>
        <taxon>Rhabditida</taxon>
        <taxon>Spirurina</taxon>
        <taxon>Spiruromorpha</taxon>
        <taxon>Filarioidea</taxon>
        <taxon>Onchocercidae</taxon>
        <taxon>Brugia</taxon>
    </lineage>
</organism>
<dbReference type="Pfam" id="PF02297">
    <property type="entry name" value="COX6B"/>
    <property type="match status" value="1"/>
</dbReference>
<dbReference type="PANTHER" id="PTHR11387">
    <property type="entry name" value="CYTOCHROME C OXIDASE SUBUNIT 6B"/>
    <property type="match status" value="1"/>
</dbReference>
<name>A0A0H5S5D7_BRUMA</name>
<sequence>MQYYTLDFFLASNYSRNQNISNMSDEFSSVPETLGERFEHLKKKCSEYKARQPDAPEWFSQEYNEKQRGPDGILWTAPYDVRYPQCKATRHCFDYYVDYHRCITLLGEKNERCKFFRNVYMDLCPSQWIEIWNNQLKQGIFPAKFDR</sequence>
<reference evidence="4" key="1">
    <citation type="journal article" date="2007" name="Science">
        <title>Draft genome of the filarial nematode parasite Brugia malayi.</title>
        <authorList>
            <person name="Ghedin E."/>
            <person name="Wang S."/>
            <person name="Spiro D."/>
            <person name="Caler E."/>
            <person name="Zhao Q."/>
            <person name="Crabtree J."/>
            <person name="Allen J.E."/>
            <person name="Delcher A.L."/>
            <person name="Guiliano D.B."/>
            <person name="Miranda-Saavedra D."/>
            <person name="Angiuoli S.V."/>
            <person name="Creasy T."/>
            <person name="Amedeo P."/>
            <person name="Haas B."/>
            <person name="El-Sayed N.M."/>
            <person name="Wortman J.R."/>
            <person name="Feldblyum T."/>
            <person name="Tallon L."/>
            <person name="Schatz M."/>
            <person name="Shumway M."/>
            <person name="Koo H."/>
            <person name="Salzberg S.L."/>
            <person name="Schobel S."/>
            <person name="Pertea M."/>
            <person name="Pop M."/>
            <person name="White O."/>
            <person name="Barton G.J."/>
            <person name="Carlow C.K."/>
            <person name="Crawford M.J."/>
            <person name="Daub J."/>
            <person name="Dimmic M.W."/>
            <person name="Estes C.F."/>
            <person name="Foster J.M."/>
            <person name="Ganatra M."/>
            <person name="Gregory W.F."/>
            <person name="Johnson N.M."/>
            <person name="Jin J."/>
            <person name="Komuniecki R."/>
            <person name="Korf I."/>
            <person name="Kumar S."/>
            <person name="Laney S."/>
            <person name="Li B.W."/>
            <person name="Li W."/>
            <person name="Lindblom T.H."/>
            <person name="Lustigman S."/>
            <person name="Ma D."/>
            <person name="Maina C.V."/>
            <person name="Martin D.M."/>
            <person name="McCarter J.P."/>
            <person name="McReynolds L."/>
            <person name="Mitreva M."/>
            <person name="Nutman T.B."/>
            <person name="Parkinson J."/>
            <person name="Peregrin-Alvarez J.M."/>
            <person name="Poole C."/>
            <person name="Ren Q."/>
            <person name="Saunders L."/>
            <person name="Sluder A.E."/>
            <person name="Smith K."/>
            <person name="Stanke M."/>
            <person name="Unnasch T.R."/>
            <person name="Ware J."/>
            <person name="Wei A.D."/>
            <person name="Weil G."/>
            <person name="Williams D.J."/>
            <person name="Zhang Y."/>
            <person name="Williams S.A."/>
            <person name="Fraser-Liggett C."/>
            <person name="Slatko B."/>
            <person name="Blaxter M.L."/>
            <person name="Scott A.L."/>
        </authorList>
    </citation>
    <scope>NUCLEOTIDE SEQUENCE</scope>
    <source>
        <strain evidence="4">FR3</strain>
    </source>
</reference>
<evidence type="ECO:0000256" key="1">
    <source>
        <dbReference type="ARBA" id="ARBA00004173"/>
    </source>
</evidence>
<protein>
    <submittedName>
        <fullName evidence="4">Bm7068</fullName>
    </submittedName>
</protein>
<dbReference type="InterPro" id="IPR036549">
    <property type="entry name" value="CX6/COA6-like_sf"/>
</dbReference>
<dbReference type="InterPro" id="IPR003213">
    <property type="entry name" value="Cyt_c_oxidase_su6B"/>
</dbReference>
<gene>
    <name evidence="5" type="primary">bma-cox-6b</name>
    <name evidence="4 5" type="ORF">Bm7068</name>
    <name evidence="4" type="ORF">BM_Bm7068</name>
</gene>
<accession>A0A0H5S5D7</accession>